<sequence>MREAQAALALDFTAARQQLVDVEEALQAATVRAGLLREHTALFEQAFKLGERSLAELLRSQTLRHEAEVAVRQQRVALGLAHARLNQAQGILP</sequence>
<dbReference type="EMBL" id="LROM01000046">
    <property type="protein sequence ID" value="OFA08604.1"/>
    <property type="molecule type" value="Genomic_DNA"/>
</dbReference>
<evidence type="ECO:0000313" key="2">
    <source>
        <dbReference type="Proteomes" id="UP000175989"/>
    </source>
</evidence>
<evidence type="ECO:0000313" key="1">
    <source>
        <dbReference type="EMBL" id="OFA08604.1"/>
    </source>
</evidence>
<dbReference type="AlphaFoldDB" id="A0A1E7X665"/>
<evidence type="ECO:0008006" key="3">
    <source>
        <dbReference type="Google" id="ProtNLM"/>
    </source>
</evidence>
<dbReference type="Gene3D" id="1.20.1600.10">
    <property type="entry name" value="Outer membrane efflux proteins (OEP)"/>
    <property type="match status" value="1"/>
</dbReference>
<keyword evidence="2" id="KW-1185">Reference proteome</keyword>
<organism evidence="1 2">
    <name type="scientific">Duganella phyllosphaerae</name>
    <dbReference type="NCBI Taxonomy" id="762836"/>
    <lineage>
        <taxon>Bacteria</taxon>
        <taxon>Pseudomonadati</taxon>
        <taxon>Pseudomonadota</taxon>
        <taxon>Betaproteobacteria</taxon>
        <taxon>Burkholderiales</taxon>
        <taxon>Oxalobacteraceae</taxon>
        <taxon>Telluria group</taxon>
        <taxon>Duganella</taxon>
    </lineage>
</organism>
<comment type="caution">
    <text evidence="1">The sequence shown here is derived from an EMBL/GenBank/DDBJ whole genome shotgun (WGS) entry which is preliminary data.</text>
</comment>
<reference evidence="2" key="1">
    <citation type="journal article" date="2016" name="Front. Microbiol.">
        <title>Molecular Keys to the Janthinobacterium and Duganella spp. Interaction with the Plant Pathogen Fusarium graminearum.</title>
        <authorList>
            <person name="Haack F.S."/>
            <person name="Poehlein A."/>
            <person name="Kroger C."/>
            <person name="Voigt C.A."/>
            <person name="Piepenbring M."/>
            <person name="Bode H.B."/>
            <person name="Daniel R."/>
            <person name="Schafer W."/>
            <person name="Streit W.R."/>
        </authorList>
    </citation>
    <scope>NUCLEOTIDE SEQUENCE [LARGE SCALE GENOMIC DNA]</scope>
    <source>
        <strain evidence="2">T54</strain>
    </source>
</reference>
<proteinExistence type="predicted"/>
<gene>
    <name evidence="1" type="ORF">DUPY_06270</name>
</gene>
<dbReference type="SUPFAM" id="SSF56954">
    <property type="entry name" value="Outer membrane efflux proteins (OEP)"/>
    <property type="match status" value="1"/>
</dbReference>
<dbReference type="Proteomes" id="UP000175989">
    <property type="component" value="Unassembled WGS sequence"/>
</dbReference>
<protein>
    <recommendedName>
        <fullName evidence="3">Outer membrane efflux protein</fullName>
    </recommendedName>
</protein>
<name>A0A1E7X665_9BURK</name>
<accession>A0A1E7X665</accession>